<keyword evidence="4" id="KW-1185">Reference proteome</keyword>
<dbReference type="InterPro" id="IPR001387">
    <property type="entry name" value="Cro/C1-type_HTH"/>
</dbReference>
<dbReference type="GO" id="GO:0003677">
    <property type="term" value="F:DNA binding"/>
    <property type="evidence" value="ECO:0007669"/>
    <property type="project" value="UniProtKB-KW"/>
</dbReference>
<organism evidence="3 4">
    <name type="scientific">Alkalibacter saccharofermentans DSM 14828</name>
    <dbReference type="NCBI Taxonomy" id="1120975"/>
    <lineage>
        <taxon>Bacteria</taxon>
        <taxon>Bacillati</taxon>
        <taxon>Bacillota</taxon>
        <taxon>Clostridia</taxon>
        <taxon>Eubacteriales</taxon>
        <taxon>Eubacteriaceae</taxon>
        <taxon>Alkalibacter</taxon>
    </lineage>
</organism>
<evidence type="ECO:0000313" key="3">
    <source>
        <dbReference type="EMBL" id="SHE42203.1"/>
    </source>
</evidence>
<dbReference type="Gene3D" id="1.10.260.40">
    <property type="entry name" value="lambda repressor-like DNA-binding domains"/>
    <property type="match status" value="1"/>
</dbReference>
<dbReference type="SMART" id="SM00530">
    <property type="entry name" value="HTH_XRE"/>
    <property type="match status" value="1"/>
</dbReference>
<feature type="domain" description="HTH cro/C1-type" evidence="2">
    <location>
        <begin position="10"/>
        <end position="64"/>
    </location>
</feature>
<dbReference type="PANTHER" id="PTHR46558">
    <property type="entry name" value="TRACRIPTIONAL REGULATORY PROTEIN-RELATED-RELATED"/>
    <property type="match status" value="1"/>
</dbReference>
<gene>
    <name evidence="3" type="ORF">SAMN02746064_00452</name>
</gene>
<dbReference type="SUPFAM" id="SSF47413">
    <property type="entry name" value="lambda repressor-like DNA-binding domains"/>
    <property type="match status" value="1"/>
</dbReference>
<dbReference type="EMBL" id="FQTU01000002">
    <property type="protein sequence ID" value="SHE42203.1"/>
    <property type="molecule type" value="Genomic_DNA"/>
</dbReference>
<keyword evidence="1" id="KW-0238">DNA-binding</keyword>
<dbReference type="Pfam" id="PF01381">
    <property type="entry name" value="HTH_3"/>
    <property type="match status" value="1"/>
</dbReference>
<sequence length="134" mass="15499">MCKMCIGEKIRCLREEKNMTQKQLAEILGISQQAVGKWEKGINEPDFETIVKLCDIFGVASDYILGRIETASPTPKEQIVELLKRPEFKDAAIAFQDYHDWTEDEIQSIADFIEGKRLLKEKKKLSNYIFLNLE</sequence>
<dbReference type="PANTHER" id="PTHR46558:SF11">
    <property type="entry name" value="HTH-TYPE TRANSCRIPTIONAL REGULATOR XRE"/>
    <property type="match status" value="1"/>
</dbReference>
<dbReference type="InterPro" id="IPR010982">
    <property type="entry name" value="Lambda_DNA-bd_dom_sf"/>
</dbReference>
<dbReference type="Proteomes" id="UP000184251">
    <property type="component" value="Unassembled WGS sequence"/>
</dbReference>
<evidence type="ECO:0000259" key="2">
    <source>
        <dbReference type="PROSITE" id="PS50943"/>
    </source>
</evidence>
<reference evidence="3 4" key="1">
    <citation type="submission" date="2016-11" db="EMBL/GenBank/DDBJ databases">
        <authorList>
            <person name="Jaros S."/>
            <person name="Januszkiewicz K."/>
            <person name="Wedrychowicz H."/>
        </authorList>
    </citation>
    <scope>NUCLEOTIDE SEQUENCE [LARGE SCALE GENOMIC DNA]</scope>
    <source>
        <strain evidence="3 4">DSM 14828</strain>
    </source>
</reference>
<dbReference type="AlphaFoldDB" id="A0A1M4TCN8"/>
<protein>
    <submittedName>
        <fullName evidence="3">Transcriptional regulator, contains XRE-family HTH domain</fullName>
    </submittedName>
</protein>
<evidence type="ECO:0000313" key="4">
    <source>
        <dbReference type="Proteomes" id="UP000184251"/>
    </source>
</evidence>
<evidence type="ECO:0000256" key="1">
    <source>
        <dbReference type="ARBA" id="ARBA00023125"/>
    </source>
</evidence>
<accession>A0A1M4TCN8</accession>
<dbReference type="CDD" id="cd00093">
    <property type="entry name" value="HTH_XRE"/>
    <property type="match status" value="1"/>
</dbReference>
<proteinExistence type="predicted"/>
<dbReference type="STRING" id="1120975.SAMN02746064_00452"/>
<name>A0A1M4TCN8_9FIRM</name>
<dbReference type="PROSITE" id="PS50943">
    <property type="entry name" value="HTH_CROC1"/>
    <property type="match status" value="1"/>
</dbReference>